<proteinExistence type="predicted"/>
<dbReference type="RefSeq" id="XP_071912545.1">
    <property type="nucleotide sequence ID" value="XM_072056444.1"/>
</dbReference>
<accession>A0ABM4UZ31</accession>
<name>A0ABM4UZ31_COFAR</name>
<keyword evidence="1" id="KW-0472">Membrane</keyword>
<feature type="transmembrane region" description="Helical" evidence="1">
    <location>
        <begin position="39"/>
        <end position="58"/>
    </location>
</feature>
<keyword evidence="1" id="KW-1133">Transmembrane helix</keyword>
<reference evidence="3" key="1">
    <citation type="submission" date="2025-08" db="UniProtKB">
        <authorList>
            <consortium name="RefSeq"/>
        </authorList>
    </citation>
    <scope>IDENTIFICATION</scope>
    <source>
        <tissue evidence="3">Leaves</tissue>
    </source>
</reference>
<dbReference type="Proteomes" id="UP001652660">
    <property type="component" value="Chromosome 7c"/>
</dbReference>
<protein>
    <recommendedName>
        <fullName evidence="4">Transmembrane protein</fullName>
    </recommendedName>
</protein>
<sequence length="273" mass="29921">MAEVTIFEGIRAQNLTFTENLRLLGVQLWQVLNNNRRSLLGIAQFTLLAVGWVMFAFFTDDGNRIEGIIMPEYEYFGAATFLTFAGTIGCYCSLLVLWLTQKLIHCLRQCGFNGLSSSVTFVASAIFSAWYLFLSAFLGLCVVEDVTSFDAMVAITWGLFVSMLFLELPDDFGLTDSFVAANFGIAIKLSASHSICPSKLFAMHLSTATCSLELFAMSPSTAPSTSPGLVVLKRIAIAFTPLLAKMVVTRVLGLWTHRQEEELVAGFADASPE</sequence>
<evidence type="ECO:0000313" key="3">
    <source>
        <dbReference type="RefSeq" id="XP_071912545.1"/>
    </source>
</evidence>
<evidence type="ECO:0008006" key="4">
    <source>
        <dbReference type="Google" id="ProtNLM"/>
    </source>
</evidence>
<feature type="transmembrane region" description="Helical" evidence="1">
    <location>
        <begin position="78"/>
        <end position="100"/>
    </location>
</feature>
<evidence type="ECO:0000256" key="1">
    <source>
        <dbReference type="SAM" id="Phobius"/>
    </source>
</evidence>
<dbReference type="GeneID" id="113700141"/>
<organism evidence="2 3">
    <name type="scientific">Coffea arabica</name>
    <name type="common">Arabian coffee</name>
    <dbReference type="NCBI Taxonomy" id="13443"/>
    <lineage>
        <taxon>Eukaryota</taxon>
        <taxon>Viridiplantae</taxon>
        <taxon>Streptophyta</taxon>
        <taxon>Embryophyta</taxon>
        <taxon>Tracheophyta</taxon>
        <taxon>Spermatophyta</taxon>
        <taxon>Magnoliopsida</taxon>
        <taxon>eudicotyledons</taxon>
        <taxon>Gunneridae</taxon>
        <taxon>Pentapetalae</taxon>
        <taxon>asterids</taxon>
        <taxon>lamiids</taxon>
        <taxon>Gentianales</taxon>
        <taxon>Rubiaceae</taxon>
        <taxon>Ixoroideae</taxon>
        <taxon>Gardenieae complex</taxon>
        <taxon>Bertiereae - Coffeeae clade</taxon>
        <taxon>Coffeeae</taxon>
        <taxon>Coffea</taxon>
    </lineage>
</organism>
<keyword evidence="2" id="KW-1185">Reference proteome</keyword>
<gene>
    <name evidence="3" type="primary">LOC113700141</name>
</gene>
<feature type="transmembrane region" description="Helical" evidence="1">
    <location>
        <begin position="146"/>
        <end position="166"/>
    </location>
</feature>
<evidence type="ECO:0000313" key="2">
    <source>
        <dbReference type="Proteomes" id="UP001652660"/>
    </source>
</evidence>
<feature type="transmembrane region" description="Helical" evidence="1">
    <location>
        <begin position="112"/>
        <end position="134"/>
    </location>
</feature>
<keyword evidence="1" id="KW-0812">Transmembrane</keyword>